<proteinExistence type="inferred from homology"/>
<accession>A0A8W8LMC6</accession>
<evidence type="ECO:0000256" key="10">
    <source>
        <dbReference type="ARBA" id="ARBA00023004"/>
    </source>
</evidence>
<evidence type="ECO:0000256" key="12">
    <source>
        <dbReference type="RuleBase" id="RU000461"/>
    </source>
</evidence>
<evidence type="ECO:0000256" key="5">
    <source>
        <dbReference type="ARBA" id="ARBA00022617"/>
    </source>
</evidence>
<evidence type="ECO:0000256" key="7">
    <source>
        <dbReference type="ARBA" id="ARBA00022824"/>
    </source>
</evidence>
<organism evidence="13 14">
    <name type="scientific">Magallana gigas</name>
    <name type="common">Pacific oyster</name>
    <name type="synonym">Crassostrea gigas</name>
    <dbReference type="NCBI Taxonomy" id="29159"/>
    <lineage>
        <taxon>Eukaryota</taxon>
        <taxon>Metazoa</taxon>
        <taxon>Spiralia</taxon>
        <taxon>Lophotrochozoa</taxon>
        <taxon>Mollusca</taxon>
        <taxon>Bivalvia</taxon>
        <taxon>Autobranchia</taxon>
        <taxon>Pteriomorphia</taxon>
        <taxon>Ostreida</taxon>
        <taxon>Ostreoidea</taxon>
        <taxon>Ostreidae</taxon>
        <taxon>Magallana</taxon>
    </lineage>
</organism>
<keyword evidence="10 12" id="KW-0408">Iron</keyword>
<keyword evidence="11 12" id="KW-0503">Monooxygenase</keyword>
<dbReference type="GO" id="GO:0042446">
    <property type="term" value="P:hormone biosynthetic process"/>
    <property type="evidence" value="ECO:0007669"/>
    <property type="project" value="TreeGrafter"/>
</dbReference>
<keyword evidence="6 12" id="KW-0479">Metal-binding</keyword>
<dbReference type="EC" id="1.14.14.1" evidence="4"/>
<protein>
    <recommendedName>
        <fullName evidence="4">unspecific monooxygenase</fullName>
        <ecNumber evidence="4">1.14.14.1</ecNumber>
    </recommendedName>
</protein>
<reference evidence="13" key="1">
    <citation type="submission" date="2022-08" db="UniProtKB">
        <authorList>
            <consortium name="EnsemblMetazoa"/>
        </authorList>
    </citation>
    <scope>IDENTIFICATION</scope>
    <source>
        <strain evidence="13">05x7-T-G4-1.051#20</strain>
    </source>
</reference>
<dbReference type="PANTHER" id="PTHR24289:SF21">
    <property type="entry name" value="CYTOCHROME P450 1A"/>
    <property type="match status" value="1"/>
</dbReference>
<comment type="cofactor">
    <cofactor evidence="1">
        <name>heme</name>
        <dbReference type="ChEBI" id="CHEBI:30413"/>
    </cofactor>
</comment>
<dbReference type="InterPro" id="IPR017972">
    <property type="entry name" value="Cyt_P450_CS"/>
</dbReference>
<keyword evidence="7" id="KW-0256">Endoplasmic reticulum</keyword>
<dbReference type="GO" id="GO:0042448">
    <property type="term" value="P:progesterone metabolic process"/>
    <property type="evidence" value="ECO:0007669"/>
    <property type="project" value="TreeGrafter"/>
</dbReference>
<dbReference type="InterPro" id="IPR036396">
    <property type="entry name" value="Cyt_P450_sf"/>
</dbReference>
<evidence type="ECO:0000256" key="4">
    <source>
        <dbReference type="ARBA" id="ARBA00012109"/>
    </source>
</evidence>
<keyword evidence="14" id="KW-1185">Reference proteome</keyword>
<comment type="similarity">
    <text evidence="3 12">Belongs to the cytochrome P450 family.</text>
</comment>
<dbReference type="InterPro" id="IPR001128">
    <property type="entry name" value="Cyt_P450"/>
</dbReference>
<dbReference type="GO" id="GO:0004508">
    <property type="term" value="F:steroid 17-alpha-monooxygenase activity"/>
    <property type="evidence" value="ECO:0007669"/>
    <property type="project" value="TreeGrafter"/>
</dbReference>
<dbReference type="PROSITE" id="PS00086">
    <property type="entry name" value="CYTOCHROME_P450"/>
    <property type="match status" value="1"/>
</dbReference>
<dbReference type="EnsemblMetazoa" id="G28757.1">
    <property type="protein sequence ID" value="G28757.1:cds"/>
    <property type="gene ID" value="G28757"/>
</dbReference>
<dbReference type="GO" id="GO:0005506">
    <property type="term" value="F:iron ion binding"/>
    <property type="evidence" value="ECO:0007669"/>
    <property type="project" value="InterPro"/>
</dbReference>
<evidence type="ECO:0000256" key="3">
    <source>
        <dbReference type="ARBA" id="ARBA00010617"/>
    </source>
</evidence>
<dbReference type="Gene3D" id="1.10.630.10">
    <property type="entry name" value="Cytochrome P450"/>
    <property type="match status" value="2"/>
</dbReference>
<dbReference type="PANTHER" id="PTHR24289">
    <property type="entry name" value="STEROID 17-ALPHA-HYDROXYLASE/17,20 LYASE"/>
    <property type="match status" value="1"/>
</dbReference>
<keyword evidence="9 12" id="KW-0560">Oxidoreductase</keyword>
<evidence type="ECO:0000256" key="9">
    <source>
        <dbReference type="ARBA" id="ARBA00023002"/>
    </source>
</evidence>
<evidence type="ECO:0000256" key="6">
    <source>
        <dbReference type="ARBA" id="ARBA00022723"/>
    </source>
</evidence>
<dbReference type="AlphaFoldDB" id="A0A8W8LMC6"/>
<dbReference type="Proteomes" id="UP000005408">
    <property type="component" value="Unassembled WGS sequence"/>
</dbReference>
<evidence type="ECO:0000313" key="13">
    <source>
        <dbReference type="EnsemblMetazoa" id="G28757.1:cds"/>
    </source>
</evidence>
<dbReference type="SUPFAM" id="SSF48264">
    <property type="entry name" value="Cytochrome P450"/>
    <property type="match status" value="1"/>
</dbReference>
<name>A0A8W8LMC6_MAGGI</name>
<evidence type="ECO:0000256" key="11">
    <source>
        <dbReference type="ARBA" id="ARBA00023033"/>
    </source>
</evidence>
<comment type="subcellular location">
    <subcellularLocation>
        <location evidence="2">Microsome membrane</location>
    </subcellularLocation>
</comment>
<evidence type="ECO:0000313" key="14">
    <source>
        <dbReference type="Proteomes" id="UP000005408"/>
    </source>
</evidence>
<dbReference type="Pfam" id="PF00067">
    <property type="entry name" value="p450"/>
    <property type="match status" value="2"/>
</dbReference>
<sequence>MQFSRKDKPPGPKGWPYFGVTFEVKIAKLHLTLYDWAKQYGDVFQFNMLGQKFICINSVDVLRDTFLKEQNATITANRPPTFDGLTCLEKQILKNLQILKGEVQALDGRNTEPNVVVDNFIWNTVEILLIGRSFGKTGPLQTLLRQLEETTAVLNPGYGFIYGKFPWLRFLPLPVSKAYATASKIRLDLIDQLEKLSNNNCEERGIYHTMSEVMKETDRDGNQWLTKENVKGIIYDLYAAANSWTIHHSEKYWDEPFSFKPERFLDSNGQLFPATHPTRKRLLVFGLGKRGCIGEVFAKSRTFQFLSTLLQNTTIIEPERKSLIEFDPRTMVPGLVLQPQPFEVRFVVRSKRNS</sequence>
<evidence type="ECO:0000256" key="2">
    <source>
        <dbReference type="ARBA" id="ARBA00004524"/>
    </source>
</evidence>
<evidence type="ECO:0000256" key="8">
    <source>
        <dbReference type="ARBA" id="ARBA00022848"/>
    </source>
</evidence>
<keyword evidence="8" id="KW-0492">Microsome</keyword>
<keyword evidence="5 12" id="KW-0349">Heme</keyword>
<evidence type="ECO:0000256" key="1">
    <source>
        <dbReference type="ARBA" id="ARBA00001971"/>
    </source>
</evidence>
<dbReference type="GO" id="GO:0020037">
    <property type="term" value="F:heme binding"/>
    <property type="evidence" value="ECO:0007669"/>
    <property type="project" value="InterPro"/>
</dbReference>